<name>A0A8H6ZRZ3_PLEOS</name>
<proteinExistence type="predicted"/>
<protein>
    <submittedName>
        <fullName evidence="1">Uncharacterized protein</fullName>
    </submittedName>
</protein>
<organism evidence="1 2">
    <name type="scientific">Pleurotus ostreatus</name>
    <name type="common">Oyster mushroom</name>
    <name type="synonym">White-rot fungus</name>
    <dbReference type="NCBI Taxonomy" id="5322"/>
    <lineage>
        <taxon>Eukaryota</taxon>
        <taxon>Fungi</taxon>
        <taxon>Dikarya</taxon>
        <taxon>Basidiomycota</taxon>
        <taxon>Agaricomycotina</taxon>
        <taxon>Agaricomycetes</taxon>
        <taxon>Agaricomycetidae</taxon>
        <taxon>Agaricales</taxon>
        <taxon>Pleurotineae</taxon>
        <taxon>Pleurotaceae</taxon>
        <taxon>Pleurotus</taxon>
    </lineage>
</organism>
<accession>A0A8H6ZRZ3</accession>
<dbReference type="GeneID" id="59378610"/>
<evidence type="ECO:0000313" key="2">
    <source>
        <dbReference type="Proteomes" id="UP000623687"/>
    </source>
</evidence>
<evidence type="ECO:0000313" key="1">
    <source>
        <dbReference type="EMBL" id="KAF7426424.1"/>
    </source>
</evidence>
<dbReference type="OrthoDB" id="107110at2759"/>
<comment type="caution">
    <text evidence="1">The sequence shown here is derived from an EMBL/GenBank/DDBJ whole genome shotgun (WGS) entry which is preliminary data.</text>
</comment>
<keyword evidence="2" id="KW-1185">Reference proteome</keyword>
<dbReference type="EMBL" id="JACETU010000006">
    <property type="protein sequence ID" value="KAF7426424.1"/>
    <property type="molecule type" value="Genomic_DNA"/>
</dbReference>
<dbReference type="RefSeq" id="XP_036629728.1">
    <property type="nucleotide sequence ID" value="XM_036778300.1"/>
</dbReference>
<dbReference type="AlphaFoldDB" id="A0A8H6ZRZ3"/>
<gene>
    <name evidence="1" type="ORF">PC9H_008792</name>
</gene>
<dbReference type="Proteomes" id="UP000623687">
    <property type="component" value="Unassembled WGS sequence"/>
</dbReference>
<sequence length="184" mass="20796">MDQLTSDLSRISIDKSSTRNEQVLQQLRKWLSDNPNVNTILSSARQAKASADDIATLFMATFTYYEKALPQDFGHDPSNYNPQSEMSLIALQRMMKTCESHPVWLLLLDTSSSTAALHPSVEEAESARLRSAHLLLPPWSYFGFDLLDRSMVLPNPNDALRLTNLKWYGRPASILFLVLVPLRS</sequence>
<reference evidence="1" key="1">
    <citation type="submission" date="2019-07" db="EMBL/GenBank/DDBJ databases">
        <authorList>
            <person name="Palmer J.M."/>
        </authorList>
    </citation>
    <scope>NUCLEOTIDE SEQUENCE</scope>
    <source>
        <strain evidence="1">PC9</strain>
    </source>
</reference>
<dbReference type="VEuPathDB" id="FungiDB:PC9H_008792"/>